<comment type="caution">
    <text evidence="1">The sequence shown here is derived from an EMBL/GenBank/DDBJ whole genome shotgun (WGS) entry which is preliminary data.</text>
</comment>
<proteinExistence type="predicted"/>
<gene>
    <name evidence="1" type="ORF">GCM10009433_26830</name>
</gene>
<name>A0ABP3VPL9_9FLAO</name>
<dbReference type="Proteomes" id="UP001500185">
    <property type="component" value="Unassembled WGS sequence"/>
</dbReference>
<dbReference type="EMBL" id="BAAAGG010000022">
    <property type="protein sequence ID" value="GAA0764426.1"/>
    <property type="molecule type" value="Genomic_DNA"/>
</dbReference>
<sequence length="303" mass="36114">MNNITPEQKAKAEQFIKNNIGLKSYKSNAYGELQMLYDFVKDNDLSKMNDEERSDFFIEISDLKNRLIDWIKDTPQKQYQFENIIFRIKSLYAAFYNIEVFTDIEKNKIELNDAFDFELEPKELKINLLIENAESRILKAINEVESKAEKTSNKSSKKKPIPKFEEVINKKLNWNKKQIETLENELKMNFADIISKSYNKEGRGSKEPLYFAILHLGKKEIIDFEAIEAKKFLRFFVNLFLGENYNWENFEDRDYIGFTQKLREFKNNKNDINTKKYKEQIKPVFEKIEEKHIFIKIADISIN</sequence>
<evidence type="ECO:0000313" key="2">
    <source>
        <dbReference type="Proteomes" id="UP001500185"/>
    </source>
</evidence>
<protein>
    <submittedName>
        <fullName evidence="1">Uncharacterized protein</fullName>
    </submittedName>
</protein>
<keyword evidence="2" id="KW-1185">Reference proteome</keyword>
<accession>A0ABP3VPL9</accession>
<reference evidence="2" key="1">
    <citation type="journal article" date="2019" name="Int. J. Syst. Evol. Microbiol.">
        <title>The Global Catalogue of Microorganisms (GCM) 10K type strain sequencing project: providing services to taxonomists for standard genome sequencing and annotation.</title>
        <authorList>
            <consortium name="The Broad Institute Genomics Platform"/>
            <consortium name="The Broad Institute Genome Sequencing Center for Infectious Disease"/>
            <person name="Wu L."/>
            <person name="Ma J."/>
        </authorList>
    </citation>
    <scope>NUCLEOTIDE SEQUENCE [LARGE SCALE GENOMIC DNA]</scope>
    <source>
        <strain evidence="2">JCM 16231</strain>
    </source>
</reference>
<organism evidence="1 2">
    <name type="scientific">Psychroflexus lacisalsi</name>
    <dbReference type="NCBI Taxonomy" id="503928"/>
    <lineage>
        <taxon>Bacteria</taxon>
        <taxon>Pseudomonadati</taxon>
        <taxon>Bacteroidota</taxon>
        <taxon>Flavobacteriia</taxon>
        <taxon>Flavobacteriales</taxon>
        <taxon>Flavobacteriaceae</taxon>
        <taxon>Psychroflexus</taxon>
    </lineage>
</organism>
<dbReference type="RefSeq" id="WP_224454874.1">
    <property type="nucleotide sequence ID" value="NZ_BAAAGG010000022.1"/>
</dbReference>
<evidence type="ECO:0000313" key="1">
    <source>
        <dbReference type="EMBL" id="GAA0764426.1"/>
    </source>
</evidence>